<name>A0A430L0F8_9HYPO</name>
<organism evidence="2 3">
    <name type="scientific">Fusarium euwallaceae</name>
    <dbReference type="NCBI Taxonomy" id="1147111"/>
    <lineage>
        <taxon>Eukaryota</taxon>
        <taxon>Fungi</taxon>
        <taxon>Dikarya</taxon>
        <taxon>Ascomycota</taxon>
        <taxon>Pezizomycotina</taxon>
        <taxon>Sordariomycetes</taxon>
        <taxon>Hypocreomycetidae</taxon>
        <taxon>Hypocreales</taxon>
        <taxon>Nectriaceae</taxon>
        <taxon>Fusarium</taxon>
        <taxon>Fusarium solani species complex</taxon>
    </lineage>
</organism>
<keyword evidence="1" id="KW-0472">Membrane</keyword>
<reference evidence="2 3" key="1">
    <citation type="submission" date="2017-06" db="EMBL/GenBank/DDBJ databases">
        <title>Comparative genomic analysis of Ambrosia Fusariam Clade fungi.</title>
        <authorList>
            <person name="Stajich J.E."/>
            <person name="Carrillo J."/>
            <person name="Kijimoto T."/>
            <person name="Eskalen A."/>
            <person name="O'Donnell K."/>
            <person name="Kasson M."/>
        </authorList>
    </citation>
    <scope>NUCLEOTIDE SEQUENCE [LARGE SCALE GENOMIC DNA]</scope>
    <source>
        <strain evidence="2 3">UCR1854</strain>
    </source>
</reference>
<keyword evidence="1" id="KW-0812">Transmembrane</keyword>
<feature type="transmembrane region" description="Helical" evidence="1">
    <location>
        <begin position="12"/>
        <end position="30"/>
    </location>
</feature>
<keyword evidence="3" id="KW-1185">Reference proteome</keyword>
<dbReference type="Proteomes" id="UP000287124">
    <property type="component" value="Unassembled WGS sequence"/>
</dbReference>
<proteinExistence type="predicted"/>
<dbReference type="AlphaFoldDB" id="A0A430L0F8"/>
<accession>A0A430L0F8</accession>
<evidence type="ECO:0000313" key="2">
    <source>
        <dbReference type="EMBL" id="RTE69182.1"/>
    </source>
</evidence>
<evidence type="ECO:0000313" key="3">
    <source>
        <dbReference type="Proteomes" id="UP000287124"/>
    </source>
</evidence>
<keyword evidence="1" id="KW-1133">Transmembrane helix</keyword>
<gene>
    <name evidence="2" type="ORF">BHE90_016436</name>
</gene>
<sequence length="102" mass="11167">MTELAASIQNAFIARFFFFFCVKLLAGIFYPRQLGRGKNGYVTSGLSVEVDKNTRKTLTPQRTVNARNYSGLKSGPMDFGSTAGAREAWGALLTLALIHCSK</sequence>
<comment type="caution">
    <text evidence="2">The sequence shown here is derived from an EMBL/GenBank/DDBJ whole genome shotgun (WGS) entry which is preliminary data.</text>
</comment>
<evidence type="ECO:0000256" key="1">
    <source>
        <dbReference type="SAM" id="Phobius"/>
    </source>
</evidence>
<dbReference type="EMBL" id="MIKF01000620">
    <property type="protein sequence ID" value="RTE69182.1"/>
    <property type="molecule type" value="Genomic_DNA"/>
</dbReference>
<protein>
    <submittedName>
        <fullName evidence="2">Uncharacterized protein</fullName>
    </submittedName>
</protein>